<dbReference type="AlphaFoldDB" id="A0A7C3UYW5"/>
<dbReference type="InterPro" id="IPR018576">
    <property type="entry name" value="Restrct_endonuc_II_Pab1"/>
</dbReference>
<reference evidence="2" key="1">
    <citation type="journal article" date="2020" name="mSystems">
        <title>Genome- and Community-Level Interaction Insights into Carbon Utilization and Element Cycling Functions of Hydrothermarchaeota in Hydrothermal Sediment.</title>
        <authorList>
            <person name="Zhou Z."/>
            <person name="Liu Y."/>
            <person name="Xu W."/>
            <person name="Pan J."/>
            <person name="Luo Z.H."/>
            <person name="Li M."/>
        </authorList>
    </citation>
    <scope>NUCLEOTIDE SEQUENCE [LARGE SCALE GENOMIC DNA]</scope>
    <source>
        <strain evidence="2">SpSt-906</strain>
    </source>
</reference>
<keyword evidence="2" id="KW-0540">Nuclease</keyword>
<proteinExistence type="predicted"/>
<gene>
    <name evidence="2" type="ORF">ENX07_04875</name>
</gene>
<feature type="domain" description="Restriction endonuclease type II Pab1" evidence="1">
    <location>
        <begin position="2"/>
        <end position="69"/>
    </location>
</feature>
<dbReference type="GO" id="GO:0004519">
    <property type="term" value="F:endonuclease activity"/>
    <property type="evidence" value="ECO:0007669"/>
    <property type="project" value="UniProtKB-KW"/>
</dbReference>
<evidence type="ECO:0000313" key="2">
    <source>
        <dbReference type="EMBL" id="HGE99386.1"/>
    </source>
</evidence>
<sequence length="77" mass="8896">MQAMVYLCIYIEKLVDKDEKSLIGRSANTKEFGEIEITIENKELIKDVVKAFAIASQVHKRDILSILRQVKEKCKLK</sequence>
<protein>
    <submittedName>
        <fullName evidence="2">R.Pab1 family restriction endonuclease</fullName>
    </submittedName>
</protein>
<keyword evidence="2" id="KW-0255">Endonuclease</keyword>
<organism evidence="2">
    <name type="scientific">candidate division WOR-3 bacterium</name>
    <dbReference type="NCBI Taxonomy" id="2052148"/>
    <lineage>
        <taxon>Bacteria</taxon>
        <taxon>Bacteria division WOR-3</taxon>
    </lineage>
</organism>
<evidence type="ECO:0000259" key="1">
    <source>
        <dbReference type="Pfam" id="PF09522"/>
    </source>
</evidence>
<comment type="caution">
    <text evidence="2">The sequence shown here is derived from an EMBL/GenBank/DDBJ whole genome shotgun (WGS) entry which is preliminary data.</text>
</comment>
<name>A0A7C3UYW5_UNCW3</name>
<dbReference type="EMBL" id="DTMQ01000032">
    <property type="protein sequence ID" value="HGE99386.1"/>
    <property type="molecule type" value="Genomic_DNA"/>
</dbReference>
<dbReference type="Pfam" id="PF09522">
    <property type="entry name" value="RE_R_Pab1"/>
    <property type="match status" value="1"/>
</dbReference>
<accession>A0A7C3UYW5</accession>
<keyword evidence="2" id="KW-0378">Hydrolase</keyword>